<feature type="transmembrane region" description="Helical" evidence="11">
    <location>
        <begin position="302"/>
        <end position="322"/>
    </location>
</feature>
<comment type="function">
    <text evidence="11">Na(+)/H(+) antiporter that extrudes sodium in exchange for external protons.</text>
</comment>
<evidence type="ECO:0000256" key="7">
    <source>
        <dbReference type="ARBA" id="ARBA00023053"/>
    </source>
</evidence>
<evidence type="ECO:0000256" key="1">
    <source>
        <dbReference type="ARBA" id="ARBA00004429"/>
    </source>
</evidence>
<evidence type="ECO:0000256" key="6">
    <source>
        <dbReference type="ARBA" id="ARBA00022989"/>
    </source>
</evidence>
<protein>
    <recommendedName>
        <fullName evidence="11">Na(+)/H(+) antiporter NhaA</fullName>
    </recommendedName>
    <alternativeName>
        <fullName evidence="11">Sodium/proton antiporter NhaA</fullName>
    </alternativeName>
</protein>
<keyword evidence="5 11" id="KW-0812">Transmembrane</keyword>
<evidence type="ECO:0000256" key="11">
    <source>
        <dbReference type="HAMAP-Rule" id="MF_01844"/>
    </source>
</evidence>
<evidence type="ECO:0000256" key="2">
    <source>
        <dbReference type="ARBA" id="ARBA00022448"/>
    </source>
</evidence>
<evidence type="ECO:0000256" key="10">
    <source>
        <dbReference type="ARBA" id="ARBA00023201"/>
    </source>
</evidence>
<dbReference type="PANTHER" id="PTHR30341">
    <property type="entry name" value="SODIUM ION/PROTON ANTIPORTER NHAA-RELATED"/>
    <property type="match status" value="1"/>
</dbReference>
<feature type="transmembrane region" description="Helical" evidence="11">
    <location>
        <begin position="376"/>
        <end position="395"/>
    </location>
</feature>
<gene>
    <name evidence="11 12" type="primary">nhaA</name>
    <name evidence="12" type="ORF">ACFSUQ_06505</name>
</gene>
<organism evidence="12 13">
    <name type="scientific">Gulosibacter bifidus</name>
    <dbReference type="NCBI Taxonomy" id="272239"/>
    <lineage>
        <taxon>Bacteria</taxon>
        <taxon>Bacillati</taxon>
        <taxon>Actinomycetota</taxon>
        <taxon>Actinomycetes</taxon>
        <taxon>Micrococcales</taxon>
        <taxon>Microbacteriaceae</taxon>
        <taxon>Gulosibacter</taxon>
    </lineage>
</organism>
<evidence type="ECO:0000256" key="3">
    <source>
        <dbReference type="ARBA" id="ARBA00022449"/>
    </source>
</evidence>
<evidence type="ECO:0000313" key="13">
    <source>
        <dbReference type="Proteomes" id="UP001597453"/>
    </source>
</evidence>
<dbReference type="Gene3D" id="1.20.1530.10">
    <property type="entry name" value="Na+/H+ antiporter like domain"/>
    <property type="match status" value="1"/>
</dbReference>
<dbReference type="Pfam" id="PF06965">
    <property type="entry name" value="Na_H_antiport_1"/>
    <property type="match status" value="1"/>
</dbReference>
<feature type="transmembrane region" description="Helical" evidence="11">
    <location>
        <begin position="134"/>
        <end position="153"/>
    </location>
</feature>
<proteinExistence type="inferred from homology"/>
<feature type="transmembrane region" description="Helical" evidence="11">
    <location>
        <begin position="342"/>
        <end position="364"/>
    </location>
</feature>
<keyword evidence="8 11" id="KW-0406">Ion transport</keyword>
<keyword evidence="9 11" id="KW-0472">Membrane</keyword>
<accession>A0ABW5RJA4</accession>
<comment type="similarity">
    <text evidence="11">Belongs to the NhaA Na(+)/H(+) (TC 2.A.33) antiporter family.</text>
</comment>
<dbReference type="InterPro" id="IPR023171">
    <property type="entry name" value="Na/H_antiporter_dom_sf"/>
</dbReference>
<evidence type="ECO:0000256" key="8">
    <source>
        <dbReference type="ARBA" id="ARBA00023065"/>
    </source>
</evidence>
<keyword evidence="3 11" id="KW-0050">Antiport</keyword>
<dbReference type="EMBL" id="JBHUNF010000004">
    <property type="protein sequence ID" value="MFD2674944.1"/>
    <property type="molecule type" value="Genomic_DNA"/>
</dbReference>
<feature type="transmembrane region" description="Helical" evidence="11">
    <location>
        <begin position="106"/>
        <end position="128"/>
    </location>
</feature>
<keyword evidence="13" id="KW-1185">Reference proteome</keyword>
<dbReference type="RefSeq" id="WP_066058472.1">
    <property type="nucleotide sequence ID" value="NZ_JBHUNF010000004.1"/>
</dbReference>
<keyword evidence="6 11" id="KW-1133">Transmembrane helix</keyword>
<feature type="transmembrane region" description="Helical" evidence="11">
    <location>
        <begin position="27"/>
        <end position="47"/>
    </location>
</feature>
<evidence type="ECO:0000256" key="5">
    <source>
        <dbReference type="ARBA" id="ARBA00022692"/>
    </source>
</evidence>
<name>A0ABW5RJA4_9MICO</name>
<dbReference type="PANTHER" id="PTHR30341:SF0">
    <property type="entry name" value="NA(+)_H(+) ANTIPORTER NHAA"/>
    <property type="match status" value="1"/>
</dbReference>
<comment type="catalytic activity">
    <reaction evidence="11">
        <text>Na(+)(in) + 2 H(+)(out) = Na(+)(out) + 2 H(+)(in)</text>
        <dbReference type="Rhea" id="RHEA:29251"/>
        <dbReference type="ChEBI" id="CHEBI:15378"/>
        <dbReference type="ChEBI" id="CHEBI:29101"/>
    </reaction>
</comment>
<feature type="transmembrane region" description="Helical" evidence="11">
    <location>
        <begin position="67"/>
        <end position="85"/>
    </location>
</feature>
<dbReference type="HAMAP" id="MF_01844">
    <property type="entry name" value="NhaA"/>
    <property type="match status" value="1"/>
</dbReference>
<evidence type="ECO:0000313" key="12">
    <source>
        <dbReference type="EMBL" id="MFD2674944.1"/>
    </source>
</evidence>
<feature type="transmembrane region" description="Helical" evidence="11">
    <location>
        <begin position="190"/>
        <end position="211"/>
    </location>
</feature>
<comment type="subcellular location">
    <subcellularLocation>
        <location evidence="1">Cell inner membrane</location>
        <topology evidence="1">Multi-pass membrane protein</topology>
    </subcellularLocation>
    <subcellularLocation>
        <location evidence="11">Cell membrane</location>
        <topology evidence="11">Multi-pass membrane protein</topology>
    </subcellularLocation>
</comment>
<comment type="caution">
    <text evidence="12">The sequence shown here is derived from an EMBL/GenBank/DDBJ whole genome shotgun (WGS) entry which is preliminary data.</text>
</comment>
<keyword evidence="2 11" id="KW-0813">Transport</keyword>
<keyword evidence="10 11" id="KW-0739">Sodium transport</keyword>
<feature type="transmembrane region" description="Helical" evidence="11">
    <location>
        <begin position="165"/>
        <end position="184"/>
    </location>
</feature>
<feature type="transmembrane region" description="Helical" evidence="11">
    <location>
        <begin position="223"/>
        <end position="249"/>
    </location>
</feature>
<dbReference type="Proteomes" id="UP001597453">
    <property type="component" value="Unassembled WGS sequence"/>
</dbReference>
<evidence type="ECO:0000256" key="4">
    <source>
        <dbReference type="ARBA" id="ARBA00022475"/>
    </source>
</evidence>
<dbReference type="InterPro" id="IPR004670">
    <property type="entry name" value="NhaA"/>
</dbReference>
<keyword evidence="4 11" id="KW-1003">Cell membrane</keyword>
<feature type="transmembrane region" description="Helical" evidence="11">
    <location>
        <begin position="269"/>
        <end position="290"/>
    </location>
</feature>
<sequence>MPALTNKPDDTFSLKERLNSQKFGGTMLLLAALVAMILANSPLSGWYEGLKQIDLPIPAIGIEHMSVAHWASDGILAVFFFVVGLELKREFVTGQLRDPRKASLPMAAALGGMIVPAIIFAVTIAIGGQGGSEGWAIPVATDIAFCVGLLAVFGKGLPSPFRIFLLTLAVVDDLLGITLIAIFYTANLNLVWLLVSIATIALYGLLVNKGVYKFWLLIPLGILAWYFMLLSGVHATIAGVLLGLTVPAIARKGEEISFAEDMEHDWNPLSQAIALPVFAFFAAGVPLAAGSGSFTDALANPVFLAAFLGLLVGKPLGIFTTVALLHKLPAFRLDDNLNLRDIAALGGLAGIGFTVSLLIGELAFRGSEGFLEFAHLGVILGSLTAAVISIFLLRWRVKFHVGEKLDPDEAVMP</sequence>
<keyword evidence="7 11" id="KW-0915">Sodium</keyword>
<reference evidence="13" key="1">
    <citation type="journal article" date="2019" name="Int. J. Syst. Evol. Microbiol.">
        <title>The Global Catalogue of Microorganisms (GCM) 10K type strain sequencing project: providing services to taxonomists for standard genome sequencing and annotation.</title>
        <authorList>
            <consortium name="The Broad Institute Genomics Platform"/>
            <consortium name="The Broad Institute Genome Sequencing Center for Infectious Disease"/>
            <person name="Wu L."/>
            <person name="Ma J."/>
        </authorList>
    </citation>
    <scope>NUCLEOTIDE SEQUENCE [LARGE SCALE GENOMIC DNA]</scope>
    <source>
        <strain evidence="13">TISTR 1511</strain>
    </source>
</reference>
<dbReference type="NCBIfam" id="TIGR00773">
    <property type="entry name" value="NhaA"/>
    <property type="match status" value="1"/>
</dbReference>
<evidence type="ECO:0000256" key="9">
    <source>
        <dbReference type="ARBA" id="ARBA00023136"/>
    </source>
</evidence>